<dbReference type="SUPFAM" id="SSF51126">
    <property type="entry name" value="Pectin lyase-like"/>
    <property type="match status" value="1"/>
</dbReference>
<keyword evidence="5 6" id="KW-0326">Glycosidase</keyword>
<dbReference type="EMBL" id="CACVBM020000999">
    <property type="protein sequence ID" value="CAA7025430.1"/>
    <property type="molecule type" value="Genomic_DNA"/>
</dbReference>
<organism evidence="8 9">
    <name type="scientific">Microthlaspi erraticum</name>
    <dbReference type="NCBI Taxonomy" id="1685480"/>
    <lineage>
        <taxon>Eukaryota</taxon>
        <taxon>Viridiplantae</taxon>
        <taxon>Streptophyta</taxon>
        <taxon>Embryophyta</taxon>
        <taxon>Tracheophyta</taxon>
        <taxon>Spermatophyta</taxon>
        <taxon>Magnoliopsida</taxon>
        <taxon>eudicotyledons</taxon>
        <taxon>Gunneridae</taxon>
        <taxon>Pentapetalae</taxon>
        <taxon>rosids</taxon>
        <taxon>malvids</taxon>
        <taxon>Brassicales</taxon>
        <taxon>Brassicaceae</taxon>
        <taxon>Coluteocarpeae</taxon>
        <taxon>Microthlaspi</taxon>
    </lineage>
</organism>
<evidence type="ECO:0008006" key="10">
    <source>
        <dbReference type="Google" id="ProtNLM"/>
    </source>
</evidence>
<comment type="similarity">
    <text evidence="1 6">Belongs to the glycosyl hydrolase 28 family.</text>
</comment>
<keyword evidence="2 6" id="KW-0378">Hydrolase</keyword>
<dbReference type="InterPro" id="IPR000743">
    <property type="entry name" value="Glyco_hydro_28"/>
</dbReference>
<dbReference type="GO" id="GO:0005975">
    <property type="term" value="P:carbohydrate metabolic process"/>
    <property type="evidence" value="ECO:0007669"/>
    <property type="project" value="InterPro"/>
</dbReference>
<evidence type="ECO:0000256" key="5">
    <source>
        <dbReference type="ARBA" id="ARBA00023295"/>
    </source>
</evidence>
<protein>
    <recommendedName>
        <fullName evidence="10">Pectate lyase domain-containing protein</fullName>
    </recommendedName>
</protein>
<dbReference type="AlphaFoldDB" id="A0A6D2IJY2"/>
<dbReference type="InterPro" id="IPR012334">
    <property type="entry name" value="Pectin_lyas_fold"/>
</dbReference>
<evidence type="ECO:0000256" key="7">
    <source>
        <dbReference type="SAM" id="MobiDB-lite"/>
    </source>
</evidence>
<evidence type="ECO:0000313" key="9">
    <source>
        <dbReference type="Proteomes" id="UP000467841"/>
    </source>
</evidence>
<dbReference type="Gene3D" id="2.160.20.10">
    <property type="entry name" value="Single-stranded right-handed beta-helix, Pectin lyase-like"/>
    <property type="match status" value="1"/>
</dbReference>
<evidence type="ECO:0000256" key="4">
    <source>
        <dbReference type="ARBA" id="ARBA00023180"/>
    </source>
</evidence>
<feature type="region of interest" description="Disordered" evidence="7">
    <location>
        <begin position="170"/>
        <end position="205"/>
    </location>
</feature>
<dbReference type="Proteomes" id="UP000467841">
    <property type="component" value="Unassembled WGS sequence"/>
</dbReference>
<dbReference type="PANTHER" id="PTHR31736">
    <property type="match status" value="1"/>
</dbReference>
<dbReference type="GO" id="GO:0046576">
    <property type="term" value="F:rhamnogalacturonan alpha-L-rhamnopyranosyl-(1-&gt;4)-alpha-D-galactopyranosyluronide lyase activity"/>
    <property type="evidence" value="ECO:0007669"/>
    <property type="project" value="UniProtKB-ARBA"/>
</dbReference>
<evidence type="ECO:0000313" key="8">
    <source>
        <dbReference type="EMBL" id="CAA7025430.1"/>
    </source>
</evidence>
<proteinExistence type="inferred from homology"/>
<keyword evidence="9" id="KW-1185">Reference proteome</keyword>
<keyword evidence="4" id="KW-0325">Glycoprotein</keyword>
<reference evidence="8" key="1">
    <citation type="submission" date="2020-01" db="EMBL/GenBank/DDBJ databases">
        <authorList>
            <person name="Mishra B."/>
        </authorList>
    </citation>
    <scope>NUCLEOTIDE SEQUENCE [LARGE SCALE GENOMIC DNA]</scope>
</reference>
<accession>A0A6D2IJY2</accession>
<dbReference type="Pfam" id="PF00295">
    <property type="entry name" value="Glyco_hydro_28"/>
    <property type="match status" value="1"/>
</dbReference>
<gene>
    <name evidence="8" type="ORF">MERR_LOCUS12665</name>
</gene>
<dbReference type="GO" id="GO:0004650">
    <property type="term" value="F:polygalacturonase activity"/>
    <property type="evidence" value="ECO:0007669"/>
    <property type="project" value="InterPro"/>
</dbReference>
<evidence type="ECO:0000256" key="2">
    <source>
        <dbReference type="ARBA" id="ARBA00022801"/>
    </source>
</evidence>
<dbReference type="InterPro" id="IPR011050">
    <property type="entry name" value="Pectin_lyase_fold/virulence"/>
</dbReference>
<evidence type="ECO:0000256" key="1">
    <source>
        <dbReference type="ARBA" id="ARBA00008834"/>
    </source>
</evidence>
<dbReference type="OrthoDB" id="187139at2759"/>
<keyword evidence="3" id="KW-1015">Disulfide bond</keyword>
<dbReference type="PANTHER" id="PTHR31736:SF19">
    <property type="entry name" value="PECTIN LYASE SUPERFAMILY PROTEIN-RELATED"/>
    <property type="match status" value="1"/>
</dbReference>
<evidence type="ECO:0000256" key="3">
    <source>
        <dbReference type="ARBA" id="ARBA00023157"/>
    </source>
</evidence>
<evidence type="ECO:0000256" key="6">
    <source>
        <dbReference type="RuleBase" id="RU361169"/>
    </source>
</evidence>
<comment type="caution">
    <text evidence="8">The sequence shown here is derived from an EMBL/GenBank/DDBJ whole genome shotgun (WGS) entry which is preliminary data.</text>
</comment>
<name>A0A6D2IJY2_9BRAS</name>
<sequence>MDLVSSMPMEKVGGLLSISPPDQCVGSLGRGGILDKVQNVNVRHCVFTGTLCAARIKTWSGGRGFARNIVYEDITLINSRFPIIIDQQYSGNKANAVKVSDVTFTSFRGTSADALAIQINCDKTVGCDNIVMEHIDITSSSPGTPLSALCRFAHVVTRFVSIKISCGFSKNDDPPSSDPQPLVDDAPSPAPLAHSPTPFFSFPLL</sequence>